<evidence type="ECO:0000256" key="1">
    <source>
        <dbReference type="ARBA" id="ARBA00004651"/>
    </source>
</evidence>
<evidence type="ECO:0000313" key="12">
    <source>
        <dbReference type="EMBL" id="GLS19652.1"/>
    </source>
</evidence>
<keyword evidence="5" id="KW-0997">Cell inner membrane</keyword>
<comment type="subcellular location">
    <subcellularLocation>
        <location evidence="1">Cell membrane</location>
        <topology evidence="1">Multi-pass membrane protein</topology>
    </subcellularLocation>
</comment>
<feature type="transmembrane region" description="Helical" evidence="11">
    <location>
        <begin position="157"/>
        <end position="177"/>
    </location>
</feature>
<evidence type="ECO:0000256" key="9">
    <source>
        <dbReference type="ARBA" id="ARBA00025439"/>
    </source>
</evidence>
<keyword evidence="4" id="KW-1003">Cell membrane</keyword>
<comment type="subunit">
    <text evidence="2">The complex is composed of two ATP-binding proteins (LsrA), two transmembrane proteins (LsrC and LsrD) and a solute-binding protein (LsrB).</text>
</comment>
<accession>A0ABQ6CH41</accession>
<dbReference type="EMBL" id="BSPC01000024">
    <property type="protein sequence ID" value="GLS19652.1"/>
    <property type="molecule type" value="Genomic_DNA"/>
</dbReference>
<dbReference type="RefSeq" id="WP_284312651.1">
    <property type="nucleotide sequence ID" value="NZ_BSPC01000024.1"/>
</dbReference>
<evidence type="ECO:0000256" key="11">
    <source>
        <dbReference type="SAM" id="Phobius"/>
    </source>
</evidence>
<evidence type="ECO:0000256" key="7">
    <source>
        <dbReference type="ARBA" id="ARBA00022989"/>
    </source>
</evidence>
<evidence type="ECO:0000256" key="6">
    <source>
        <dbReference type="ARBA" id="ARBA00022692"/>
    </source>
</evidence>
<feature type="transmembrane region" description="Helical" evidence="11">
    <location>
        <begin position="12"/>
        <end position="32"/>
    </location>
</feature>
<evidence type="ECO:0000256" key="5">
    <source>
        <dbReference type="ARBA" id="ARBA00022519"/>
    </source>
</evidence>
<evidence type="ECO:0000256" key="8">
    <source>
        <dbReference type="ARBA" id="ARBA00023136"/>
    </source>
</evidence>
<comment type="function">
    <text evidence="9">Part of the ABC transporter complex LsrABCD involved in autoinducer 2 (AI-2) import. Probably responsible for the translocation of the substrate across the membrane.</text>
</comment>
<feature type="transmembrane region" description="Helical" evidence="11">
    <location>
        <begin position="92"/>
        <end position="116"/>
    </location>
</feature>
<feature type="transmembrane region" description="Helical" evidence="11">
    <location>
        <begin position="208"/>
        <end position="228"/>
    </location>
</feature>
<feature type="transmembrane region" description="Helical" evidence="11">
    <location>
        <begin position="66"/>
        <end position="86"/>
    </location>
</feature>
<organism evidence="12 13">
    <name type="scientific">Labrys miyagiensis</name>
    <dbReference type="NCBI Taxonomy" id="346912"/>
    <lineage>
        <taxon>Bacteria</taxon>
        <taxon>Pseudomonadati</taxon>
        <taxon>Pseudomonadota</taxon>
        <taxon>Alphaproteobacteria</taxon>
        <taxon>Hyphomicrobiales</taxon>
        <taxon>Xanthobacteraceae</taxon>
        <taxon>Labrys</taxon>
    </lineage>
</organism>
<evidence type="ECO:0000256" key="2">
    <source>
        <dbReference type="ARBA" id="ARBA00011262"/>
    </source>
</evidence>
<dbReference type="PANTHER" id="PTHR32196">
    <property type="entry name" value="ABC TRANSPORTER PERMEASE PROTEIN YPHD-RELATED-RELATED"/>
    <property type="match status" value="1"/>
</dbReference>
<dbReference type="Pfam" id="PF02653">
    <property type="entry name" value="BPD_transp_2"/>
    <property type="match status" value="1"/>
</dbReference>
<sequence length="321" mass="33245">MRIKIGDLLSQHGFLIVLAATFLFFSVATEHFFQADNILNIVHTMSPLAITACGLALVVISGRLDISIGSTAFLSCAVGALLMQQSGLAPPLAAFVVICCGALLGAINGTIIVALGVNSLIATLGTMIVYRGLALALTDALLVQLPEPIRVLGNARLGPIPTDILIMLVLVALVHLLHARTAFGRQLVAMGNDIAIARKVGLPVDRTGFLSFVLAGALAAVGGILTTVQNGAVSPWLGSGLEFTALAVVVVGGISLLGGRGTILFGIIPGAFIFEMIRNGLTNLGADPYSYRLVGGAEIFAAMYADALKSGRLSMKRDAKT</sequence>
<gene>
    <name evidence="12" type="ORF">GCM10007874_26690</name>
</gene>
<keyword evidence="7 11" id="KW-1133">Transmembrane helix</keyword>
<keyword evidence="13" id="KW-1185">Reference proteome</keyword>
<evidence type="ECO:0000256" key="4">
    <source>
        <dbReference type="ARBA" id="ARBA00022475"/>
    </source>
</evidence>
<dbReference type="PANTHER" id="PTHR32196:SF71">
    <property type="entry name" value="AUTOINDUCER 2 IMPORT SYSTEM PERMEASE PROTEIN LSRD"/>
    <property type="match status" value="1"/>
</dbReference>
<proteinExistence type="predicted"/>
<dbReference type="InterPro" id="IPR001851">
    <property type="entry name" value="ABC_transp_permease"/>
</dbReference>
<feature type="transmembrane region" description="Helical" evidence="11">
    <location>
        <begin position="128"/>
        <end position="145"/>
    </location>
</feature>
<dbReference type="CDD" id="cd06579">
    <property type="entry name" value="TM_PBP1_transp_AraH_like"/>
    <property type="match status" value="1"/>
</dbReference>
<evidence type="ECO:0000256" key="10">
    <source>
        <dbReference type="ARBA" id="ARBA00039381"/>
    </source>
</evidence>
<evidence type="ECO:0000313" key="13">
    <source>
        <dbReference type="Proteomes" id="UP001156882"/>
    </source>
</evidence>
<comment type="caution">
    <text evidence="12">The sequence shown here is derived from an EMBL/GenBank/DDBJ whole genome shotgun (WGS) entry which is preliminary data.</text>
</comment>
<keyword evidence="6 11" id="KW-0812">Transmembrane</keyword>
<name>A0ABQ6CH41_9HYPH</name>
<dbReference type="Proteomes" id="UP001156882">
    <property type="component" value="Unassembled WGS sequence"/>
</dbReference>
<protein>
    <recommendedName>
        <fullName evidence="10">Autoinducer 2 import system permease protein LsrD</fullName>
    </recommendedName>
</protein>
<feature type="transmembrane region" description="Helical" evidence="11">
    <location>
        <begin position="38"/>
        <end position="59"/>
    </location>
</feature>
<keyword evidence="3" id="KW-0813">Transport</keyword>
<reference evidence="13" key="1">
    <citation type="journal article" date="2019" name="Int. J. Syst. Evol. Microbiol.">
        <title>The Global Catalogue of Microorganisms (GCM) 10K type strain sequencing project: providing services to taxonomists for standard genome sequencing and annotation.</title>
        <authorList>
            <consortium name="The Broad Institute Genomics Platform"/>
            <consortium name="The Broad Institute Genome Sequencing Center for Infectious Disease"/>
            <person name="Wu L."/>
            <person name="Ma J."/>
        </authorList>
    </citation>
    <scope>NUCLEOTIDE SEQUENCE [LARGE SCALE GENOMIC DNA]</scope>
    <source>
        <strain evidence="13">NBRC 101365</strain>
    </source>
</reference>
<keyword evidence="8 11" id="KW-0472">Membrane</keyword>
<evidence type="ECO:0000256" key="3">
    <source>
        <dbReference type="ARBA" id="ARBA00022448"/>
    </source>
</evidence>